<dbReference type="OrthoDB" id="4657524at2759"/>
<dbReference type="Pfam" id="PF09792">
    <property type="entry name" value="But2"/>
    <property type="match status" value="1"/>
</dbReference>
<dbReference type="InterPro" id="IPR018620">
    <property type="entry name" value="Ubiquitin3-bd_protein_But2_C"/>
</dbReference>
<dbReference type="AlphaFoldDB" id="A0A6A6AEH2"/>
<reference evidence="2" key="1">
    <citation type="journal article" date="2020" name="Stud. Mycol.">
        <title>101 Dothideomycetes genomes: a test case for predicting lifestyles and emergence of pathogens.</title>
        <authorList>
            <person name="Haridas S."/>
            <person name="Albert R."/>
            <person name="Binder M."/>
            <person name="Bloem J."/>
            <person name="Labutti K."/>
            <person name="Salamov A."/>
            <person name="Andreopoulos B."/>
            <person name="Baker S."/>
            <person name="Barry K."/>
            <person name="Bills G."/>
            <person name="Bluhm B."/>
            <person name="Cannon C."/>
            <person name="Castanera R."/>
            <person name="Culley D."/>
            <person name="Daum C."/>
            <person name="Ezra D."/>
            <person name="Gonzalez J."/>
            <person name="Henrissat B."/>
            <person name="Kuo A."/>
            <person name="Liang C."/>
            <person name="Lipzen A."/>
            <person name="Lutzoni F."/>
            <person name="Magnuson J."/>
            <person name="Mondo S."/>
            <person name="Nolan M."/>
            <person name="Ohm R."/>
            <person name="Pangilinan J."/>
            <person name="Park H.-J."/>
            <person name="Ramirez L."/>
            <person name="Alfaro M."/>
            <person name="Sun H."/>
            <person name="Tritt A."/>
            <person name="Yoshinaga Y."/>
            <person name="Zwiers L.-H."/>
            <person name="Turgeon B."/>
            <person name="Goodwin S."/>
            <person name="Spatafora J."/>
            <person name="Crous P."/>
            <person name="Grigoriev I."/>
        </authorList>
    </citation>
    <scope>NUCLEOTIDE SEQUENCE</scope>
    <source>
        <strain evidence="2">CBS 119687</strain>
    </source>
</reference>
<evidence type="ECO:0000313" key="3">
    <source>
        <dbReference type="Proteomes" id="UP000799771"/>
    </source>
</evidence>
<dbReference type="EMBL" id="ML977506">
    <property type="protein sequence ID" value="KAF2129398.1"/>
    <property type="molecule type" value="Genomic_DNA"/>
</dbReference>
<dbReference type="Proteomes" id="UP000799771">
    <property type="component" value="Unassembled WGS sequence"/>
</dbReference>
<proteinExistence type="predicted"/>
<evidence type="ECO:0000259" key="1">
    <source>
        <dbReference type="Pfam" id="PF09792"/>
    </source>
</evidence>
<organism evidence="2 3">
    <name type="scientific">Dothidotthia symphoricarpi CBS 119687</name>
    <dbReference type="NCBI Taxonomy" id="1392245"/>
    <lineage>
        <taxon>Eukaryota</taxon>
        <taxon>Fungi</taxon>
        <taxon>Dikarya</taxon>
        <taxon>Ascomycota</taxon>
        <taxon>Pezizomycotina</taxon>
        <taxon>Dothideomycetes</taxon>
        <taxon>Pleosporomycetidae</taxon>
        <taxon>Pleosporales</taxon>
        <taxon>Dothidotthiaceae</taxon>
        <taxon>Dothidotthia</taxon>
    </lineage>
</organism>
<protein>
    <recommendedName>
        <fullName evidence="1">Ubiquitin 3 binding protein But2 C-terminal domain-containing protein</fullName>
    </recommendedName>
</protein>
<dbReference type="GeneID" id="54408557"/>
<sequence length="149" mass="16789">MIIISECATNRSQRTTAVWTEISFDVPANNANMCHLDFFLNTNPLKNAPLVLSGQAPYTFNISRLEPRINKDRDTWNTHPKVVEYAATVTVEHGGKTRVDGGWFACPKGQVAQFLLMPGSDRNLKLEWYELDYRADEGGPHGVVLDMYT</sequence>
<name>A0A6A6AEH2_9PLEO</name>
<keyword evidence="3" id="KW-1185">Reference proteome</keyword>
<dbReference type="RefSeq" id="XP_033523787.1">
    <property type="nucleotide sequence ID" value="XM_033668125.1"/>
</dbReference>
<accession>A0A6A6AEH2</accession>
<evidence type="ECO:0000313" key="2">
    <source>
        <dbReference type="EMBL" id="KAF2129398.1"/>
    </source>
</evidence>
<gene>
    <name evidence="2" type="ORF">P153DRAFT_366788</name>
</gene>
<feature type="domain" description="Ubiquitin 3 binding protein But2 C-terminal" evidence="1">
    <location>
        <begin position="15"/>
        <end position="130"/>
    </location>
</feature>